<evidence type="ECO:0000313" key="3">
    <source>
        <dbReference type="Proteomes" id="UP000322294"/>
    </source>
</evidence>
<keyword evidence="3" id="KW-1185">Reference proteome</keyword>
<accession>A0A5S5ASI6</accession>
<sequence>MAREEIRVLTPLPMLGYGFPVEWFKKGLEMNPDVIAVDSGSTDSGPHKLGTGAMTCSVEAYRKDISILLEACHEKKIPVFISSAGGDGSDQHVDAFLEIIKDISREKGYHFRVAAIYSDVDKDYLKKKLWEGMVKPCGPVPPLTKEEIDAATTIVAQMGVEPYVKVLKETGGVDVIVSGRTYDPVPIAALGIMEGFDPGLCWHMGKIMECGALCAEPAGKNIFGTLRRDHFVVEPLNPAERCTVPSVAAHTLYEKTHPYLLPGPGGVTDLSKARFEQLDERRVKVSGSRFIPAEKYTLKLEGAKRLGFRSIFIAGVRDPIEIEHIDEIIERVKGVVADYFSEIPEDSYKMIFHVYGRNGVMGEFEPVKDFKPLELCIILEVAAPTQEMANAICSRARTEMLHCPYEGRIATAGNIAFPFTPLEIPLGEVCEFNVYHLLEVDDPVEPFRFRYLEV</sequence>
<proteinExistence type="predicted"/>
<dbReference type="EMBL" id="VNHO01000010">
    <property type="protein sequence ID" value="TYP55414.1"/>
    <property type="molecule type" value="Genomic_DNA"/>
</dbReference>
<reference evidence="2 3" key="1">
    <citation type="submission" date="2019-07" db="EMBL/GenBank/DDBJ databases">
        <title>Genomic Encyclopedia of Type Strains, Phase I: the one thousand microbial genomes (KMG-I) project.</title>
        <authorList>
            <person name="Kyrpides N."/>
        </authorList>
    </citation>
    <scope>NUCLEOTIDE SEQUENCE [LARGE SCALE GENOMIC DNA]</scope>
    <source>
        <strain evidence="2 3">DSM 16647</strain>
    </source>
</reference>
<evidence type="ECO:0000313" key="2">
    <source>
        <dbReference type="EMBL" id="TYP55414.1"/>
    </source>
</evidence>
<feature type="domain" description="Acyclic terpene utilisation N-terminal" evidence="1">
    <location>
        <begin position="63"/>
        <end position="212"/>
    </location>
</feature>
<name>A0A5S5ASI6_9FIRM</name>
<dbReference type="InterPro" id="IPR010839">
    <property type="entry name" value="AtuA_N"/>
</dbReference>
<protein>
    <submittedName>
        <fullName evidence="2">Uncharacterized protein DUF1446</fullName>
    </submittedName>
</protein>
<dbReference type="AlphaFoldDB" id="A0A5S5ASI6"/>
<dbReference type="Pfam" id="PF07287">
    <property type="entry name" value="AtuA"/>
    <property type="match status" value="2"/>
</dbReference>
<dbReference type="OrthoDB" id="9763456at2"/>
<gene>
    <name evidence="2" type="ORF">LZ11_01129</name>
</gene>
<dbReference type="Proteomes" id="UP000322294">
    <property type="component" value="Unassembled WGS sequence"/>
</dbReference>
<dbReference type="RefSeq" id="WP_148866903.1">
    <property type="nucleotide sequence ID" value="NZ_VNHO01000010.1"/>
</dbReference>
<organism evidence="2 3">
    <name type="scientific">Thermosediminibacter litoriperuensis</name>
    <dbReference type="NCBI Taxonomy" id="291989"/>
    <lineage>
        <taxon>Bacteria</taxon>
        <taxon>Bacillati</taxon>
        <taxon>Bacillota</taxon>
        <taxon>Clostridia</taxon>
        <taxon>Thermosediminibacterales</taxon>
        <taxon>Thermosediminibacteraceae</taxon>
        <taxon>Thermosediminibacter</taxon>
    </lineage>
</organism>
<comment type="caution">
    <text evidence="2">The sequence shown here is derived from an EMBL/GenBank/DDBJ whole genome shotgun (WGS) entry which is preliminary data.</text>
</comment>
<feature type="domain" description="Acyclic terpene utilisation N-terminal" evidence="1">
    <location>
        <begin position="240"/>
        <end position="407"/>
    </location>
</feature>
<evidence type="ECO:0000259" key="1">
    <source>
        <dbReference type="Pfam" id="PF07287"/>
    </source>
</evidence>